<evidence type="ECO:0000256" key="10">
    <source>
        <dbReference type="ARBA" id="ARBA00023136"/>
    </source>
</evidence>
<evidence type="ECO:0000256" key="7">
    <source>
        <dbReference type="ARBA" id="ARBA00022729"/>
    </source>
</evidence>
<dbReference type="OrthoDB" id="9787841at2"/>
<name>A0A1G9U010_9FIRM</name>
<dbReference type="PROSITE" id="PS50928">
    <property type="entry name" value="ABC_TM1"/>
    <property type="match status" value="1"/>
</dbReference>
<dbReference type="CDD" id="cd06261">
    <property type="entry name" value="TM_PBP2"/>
    <property type="match status" value="1"/>
</dbReference>
<dbReference type="AlphaFoldDB" id="A0A1G9U010"/>
<dbReference type="SMART" id="SM00062">
    <property type="entry name" value="PBPb"/>
    <property type="match status" value="2"/>
</dbReference>
<keyword evidence="6 11" id="KW-0812">Transmembrane</keyword>
<evidence type="ECO:0000256" key="2">
    <source>
        <dbReference type="ARBA" id="ARBA00010072"/>
    </source>
</evidence>
<evidence type="ECO:0000256" key="1">
    <source>
        <dbReference type="ARBA" id="ARBA00004651"/>
    </source>
</evidence>
<dbReference type="SUPFAM" id="SSF161098">
    <property type="entry name" value="MetI-like"/>
    <property type="match status" value="1"/>
</dbReference>
<dbReference type="PANTHER" id="PTHR30614:SF20">
    <property type="entry name" value="GLUTAMINE TRANSPORT SYSTEM PERMEASE PROTEIN GLNP"/>
    <property type="match status" value="1"/>
</dbReference>
<keyword evidence="5" id="KW-1003">Cell membrane</keyword>
<dbReference type="Proteomes" id="UP000187651">
    <property type="component" value="Unassembled WGS sequence"/>
</dbReference>
<evidence type="ECO:0000259" key="12">
    <source>
        <dbReference type="PROSITE" id="PS50928"/>
    </source>
</evidence>
<dbReference type="InterPro" id="IPR010065">
    <property type="entry name" value="AA_ABC_transptr_permease_3TM"/>
</dbReference>
<evidence type="ECO:0000256" key="8">
    <source>
        <dbReference type="ARBA" id="ARBA00022970"/>
    </source>
</evidence>
<dbReference type="NCBIfam" id="TIGR01726">
    <property type="entry name" value="HEQRo_perm_3TM"/>
    <property type="match status" value="1"/>
</dbReference>
<comment type="similarity">
    <text evidence="3">Belongs to the bacterial solute-binding protein 3 family.</text>
</comment>
<organism evidence="13 14">
    <name type="scientific">Lachnospira pectinoschiza</name>
    <dbReference type="NCBI Taxonomy" id="28052"/>
    <lineage>
        <taxon>Bacteria</taxon>
        <taxon>Bacillati</taxon>
        <taxon>Bacillota</taxon>
        <taxon>Clostridia</taxon>
        <taxon>Lachnospirales</taxon>
        <taxon>Lachnospiraceae</taxon>
        <taxon>Lachnospira</taxon>
    </lineage>
</organism>
<proteinExistence type="inferred from homology"/>
<keyword evidence="7" id="KW-0732">Signal</keyword>
<dbReference type="InterPro" id="IPR043429">
    <property type="entry name" value="ArtM/GltK/GlnP/TcyL/YhdX-like"/>
</dbReference>
<dbReference type="InterPro" id="IPR001638">
    <property type="entry name" value="Solute-binding_3/MltF_N"/>
</dbReference>
<dbReference type="GO" id="GO:0043190">
    <property type="term" value="C:ATP-binding cassette (ABC) transporter complex"/>
    <property type="evidence" value="ECO:0007669"/>
    <property type="project" value="InterPro"/>
</dbReference>
<feature type="transmembrane region" description="Helical" evidence="11">
    <location>
        <begin position="309"/>
        <end position="328"/>
    </location>
</feature>
<evidence type="ECO:0000256" key="6">
    <source>
        <dbReference type="ARBA" id="ARBA00022692"/>
    </source>
</evidence>
<dbReference type="InterPro" id="IPR035906">
    <property type="entry name" value="MetI-like_sf"/>
</dbReference>
<dbReference type="EMBL" id="FNHZ01000001">
    <property type="protein sequence ID" value="SDM53266.1"/>
    <property type="molecule type" value="Genomic_DNA"/>
</dbReference>
<feature type="transmembrane region" description="Helical" evidence="11">
    <location>
        <begin position="348"/>
        <end position="369"/>
    </location>
</feature>
<keyword evidence="14" id="KW-1185">Reference proteome</keyword>
<protein>
    <submittedName>
        <fullName evidence="13">Polar amino acid transport system substrate-binding protein</fullName>
    </submittedName>
</protein>
<gene>
    <name evidence="13" type="ORF">SAMN05216544_0561</name>
</gene>
<keyword evidence="4 11" id="KW-0813">Transport</keyword>
<keyword evidence="10 11" id="KW-0472">Membrane</keyword>
<dbReference type="FunFam" id="1.10.3720.10:FF:000033">
    <property type="entry name" value="Polar amino acid ABC transporter permease"/>
    <property type="match status" value="1"/>
</dbReference>
<reference evidence="14" key="1">
    <citation type="submission" date="2016-10" db="EMBL/GenBank/DDBJ databases">
        <authorList>
            <person name="Varghese N."/>
            <person name="Submissions S."/>
        </authorList>
    </citation>
    <scope>NUCLEOTIDE SEQUENCE [LARGE SCALE GENOMIC DNA]</scope>
    <source>
        <strain evidence="14">M83</strain>
    </source>
</reference>
<keyword evidence="8" id="KW-0029">Amino-acid transport</keyword>
<dbReference type="SUPFAM" id="SSF53850">
    <property type="entry name" value="Periplasmic binding protein-like II"/>
    <property type="match status" value="2"/>
</dbReference>
<evidence type="ECO:0000313" key="13">
    <source>
        <dbReference type="EMBL" id="SDM53266.1"/>
    </source>
</evidence>
<evidence type="ECO:0000256" key="5">
    <source>
        <dbReference type="ARBA" id="ARBA00022475"/>
    </source>
</evidence>
<accession>A0A1G9U010</accession>
<dbReference type="GO" id="GO:0006865">
    <property type="term" value="P:amino acid transport"/>
    <property type="evidence" value="ECO:0007669"/>
    <property type="project" value="UniProtKB-KW"/>
</dbReference>
<sequence>MRAKNKKYFALAALILVAIVVAVTAFVKLKGNNKEEKTISSVEDLAGSSIGVQLGTTADIYVADEYEGDDAGTKVVRYNKGTDAIQALLQSKIDCVMIDEQPAKAYTAKNSSLSILDKAFTEEEYAFAISKDNSNLTASINLALEELKADGTITSIINNYIGSEDEIGQTPYVKQDVSRENGKLVVATNATFPPYEYYENNSIVGIDIDIMQAVCDKLGYELVIEDMEFDSIITSIRTGKADVGAAGLTVTEDRQKNVDFTSSYTTAKQVVIVKSSDSASSLSLSEKFYQNFIEDGRYNYLLTGLRNTLVITFFALIIGIVLGSLLAIVRTTHDRNGGLSILNFFAKLYLTIIRGTPTMVQLLIIYYVVFSSVNVSKIVVAIIAFGLNSAAYVAEVVRSGIMSVDQGQFEAGRSLGLPYNKTMRLIILPQAFKNILPALGNEMITLLKETSISGYIGLMDLTKGSDIIRSVTYEALLPLTVVAIIYLLLVTILSALVSKLERSLRKNER</sequence>
<dbReference type="Gene3D" id="3.40.190.10">
    <property type="entry name" value="Periplasmic binding protein-like II"/>
    <property type="match status" value="4"/>
</dbReference>
<comment type="subcellular location">
    <subcellularLocation>
        <location evidence="1 11">Cell membrane</location>
        <topology evidence="1 11">Multi-pass membrane protein</topology>
    </subcellularLocation>
</comment>
<comment type="similarity">
    <text evidence="2">Belongs to the binding-protein-dependent transport system permease family. HisMQ subfamily.</text>
</comment>
<evidence type="ECO:0000256" key="9">
    <source>
        <dbReference type="ARBA" id="ARBA00022989"/>
    </source>
</evidence>
<dbReference type="GO" id="GO:0022857">
    <property type="term" value="F:transmembrane transporter activity"/>
    <property type="evidence" value="ECO:0007669"/>
    <property type="project" value="InterPro"/>
</dbReference>
<evidence type="ECO:0000256" key="11">
    <source>
        <dbReference type="RuleBase" id="RU363032"/>
    </source>
</evidence>
<evidence type="ECO:0000313" key="14">
    <source>
        <dbReference type="Proteomes" id="UP000187651"/>
    </source>
</evidence>
<feature type="transmembrane region" description="Helical" evidence="11">
    <location>
        <begin position="475"/>
        <end position="497"/>
    </location>
</feature>
<dbReference type="Gene3D" id="1.10.3720.10">
    <property type="entry name" value="MetI-like"/>
    <property type="match status" value="1"/>
</dbReference>
<dbReference type="InterPro" id="IPR018313">
    <property type="entry name" value="SBP_3_CS"/>
</dbReference>
<dbReference type="Pfam" id="PF00528">
    <property type="entry name" value="BPD_transp_1"/>
    <property type="match status" value="1"/>
</dbReference>
<dbReference type="InterPro" id="IPR000515">
    <property type="entry name" value="MetI-like"/>
</dbReference>
<keyword evidence="9 11" id="KW-1133">Transmembrane helix</keyword>
<evidence type="ECO:0000256" key="3">
    <source>
        <dbReference type="ARBA" id="ARBA00010333"/>
    </source>
</evidence>
<dbReference type="Pfam" id="PF00497">
    <property type="entry name" value="SBP_bac_3"/>
    <property type="match status" value="1"/>
</dbReference>
<dbReference type="PANTHER" id="PTHR30614">
    <property type="entry name" value="MEMBRANE COMPONENT OF AMINO ACID ABC TRANSPORTER"/>
    <property type="match status" value="1"/>
</dbReference>
<dbReference type="RefSeq" id="WP_074520814.1">
    <property type="nucleotide sequence ID" value="NZ_FNHZ01000001.1"/>
</dbReference>
<evidence type="ECO:0000256" key="4">
    <source>
        <dbReference type="ARBA" id="ARBA00022448"/>
    </source>
</evidence>
<feature type="transmembrane region" description="Helical" evidence="11">
    <location>
        <begin position="375"/>
        <end position="394"/>
    </location>
</feature>
<feature type="domain" description="ABC transmembrane type-1" evidence="12">
    <location>
        <begin position="305"/>
        <end position="497"/>
    </location>
</feature>
<dbReference type="PROSITE" id="PS01039">
    <property type="entry name" value="SBP_BACTERIAL_3"/>
    <property type="match status" value="1"/>
</dbReference>